<dbReference type="EMBL" id="BTFW01000001">
    <property type="protein sequence ID" value="GMM60074.1"/>
    <property type="molecule type" value="Genomic_DNA"/>
</dbReference>
<dbReference type="InterPro" id="IPR023296">
    <property type="entry name" value="Glyco_hydro_beta-prop_sf"/>
</dbReference>
<sequence>MTADFTPASPTLSMQTIVSRMPSRWEPHGYDPVPEIPLVTAADVVPILPGFDVWDCWPLAHEDGRTVVHEGRTWWFFLSAPCFDDPHERHDVARIRLLSQGATGDWRDHGNALPDGLSPGTREWAGSAVLMDDGVSVCLFYTVAGRRGGVFSYEQRLFEVPGRMGAQGPGHWGTPREIVVADGMRYVADRQEIANPVPGSIKAFRDPAWFRDPATGLAHIVFTGSAAWTQDSHNGLVGLATKTPQGWVLDDPLVEAIGTNNEMERPCVVLRDGLYYLFWSTQRHTFAPGALAGPNGLYGMVAPALTGPWRALNGGGLVAPNPAGEAGQTYSWWVTGEGAVWSFIDYWGMKGRGLADHPELRRAQFGGAPAPVFQLAFDGDRVSIVQ</sequence>
<evidence type="ECO:0000256" key="1">
    <source>
        <dbReference type="ARBA" id="ARBA00006775"/>
    </source>
</evidence>
<keyword evidence="3" id="KW-0378">Hydrolase</keyword>
<reference evidence="3 4" key="1">
    <citation type="submission" date="2023-06" db="EMBL/GenBank/DDBJ databases">
        <title>Draft genome sequence of Novosphingobium sp. strain IK01.</title>
        <authorList>
            <person name="Hatamoto M."/>
            <person name="Ikarashi T."/>
            <person name="Yamaguchi T."/>
        </authorList>
    </citation>
    <scope>NUCLEOTIDE SEQUENCE [LARGE SCALE GENOMIC DNA]</scope>
    <source>
        <strain evidence="3 4">IK01</strain>
    </source>
</reference>
<evidence type="ECO:0000256" key="2">
    <source>
        <dbReference type="RuleBase" id="RU361220"/>
    </source>
</evidence>
<comment type="similarity">
    <text evidence="1 2">Belongs to the glycosyl hydrolase 68 family.</text>
</comment>
<dbReference type="Gene3D" id="2.115.10.20">
    <property type="entry name" value="Glycosyl hydrolase domain, family 43"/>
    <property type="match status" value="1"/>
</dbReference>
<dbReference type="SUPFAM" id="SSF75005">
    <property type="entry name" value="Arabinanase/levansucrase/invertase"/>
    <property type="match status" value="1"/>
</dbReference>
<comment type="caution">
    <text evidence="3">The sequence shown here is derived from an EMBL/GenBank/DDBJ whole genome shotgun (WGS) entry which is preliminary data.</text>
</comment>
<evidence type="ECO:0000313" key="4">
    <source>
        <dbReference type="Proteomes" id="UP001187221"/>
    </source>
</evidence>
<dbReference type="GO" id="GO:0016787">
    <property type="term" value="F:hydrolase activity"/>
    <property type="evidence" value="ECO:0007669"/>
    <property type="project" value="UniProtKB-KW"/>
</dbReference>
<name>A0ABQ6P6P0_9SPHN</name>
<keyword evidence="4" id="KW-1185">Reference proteome</keyword>
<organism evidence="3 4">
    <name type="scientific">Novosphingobium pituita</name>
    <dbReference type="NCBI Taxonomy" id="3056842"/>
    <lineage>
        <taxon>Bacteria</taxon>
        <taxon>Pseudomonadati</taxon>
        <taxon>Pseudomonadota</taxon>
        <taxon>Alphaproteobacteria</taxon>
        <taxon>Sphingomonadales</taxon>
        <taxon>Sphingomonadaceae</taxon>
        <taxon>Novosphingobium</taxon>
    </lineage>
</organism>
<dbReference type="Proteomes" id="UP001187221">
    <property type="component" value="Unassembled WGS sequence"/>
</dbReference>
<gene>
    <name evidence="3" type="ORF">NUTIK01_08510</name>
</gene>
<evidence type="ECO:0000313" key="3">
    <source>
        <dbReference type="EMBL" id="GMM60074.1"/>
    </source>
</evidence>
<dbReference type="Pfam" id="PF02435">
    <property type="entry name" value="Glyco_hydro_68"/>
    <property type="match status" value="1"/>
</dbReference>
<dbReference type="CDD" id="cd08997">
    <property type="entry name" value="GH68"/>
    <property type="match status" value="1"/>
</dbReference>
<accession>A0ABQ6P6P0</accession>
<proteinExistence type="inferred from homology"/>
<protein>
    <submittedName>
        <fullName evidence="3">Glycoside hydrolase family 68 protein</fullName>
    </submittedName>
</protein>
<dbReference type="InterPro" id="IPR003469">
    <property type="entry name" value="Glyco_hydro_68"/>
</dbReference>